<keyword evidence="1" id="KW-1133">Transmembrane helix</keyword>
<evidence type="ECO:0000313" key="2">
    <source>
        <dbReference type="EMBL" id="GFT72358.1"/>
    </source>
</evidence>
<evidence type="ECO:0000256" key="1">
    <source>
        <dbReference type="SAM" id="Phobius"/>
    </source>
</evidence>
<keyword evidence="1" id="KW-0472">Membrane</keyword>
<comment type="caution">
    <text evidence="2">The sequence shown here is derived from an EMBL/GenBank/DDBJ whole genome shotgun (WGS) entry which is preliminary data.</text>
</comment>
<accession>A0A8X6U2N4</accession>
<dbReference type="Proteomes" id="UP000887013">
    <property type="component" value="Unassembled WGS sequence"/>
</dbReference>
<feature type="transmembrane region" description="Helical" evidence="1">
    <location>
        <begin position="35"/>
        <end position="59"/>
    </location>
</feature>
<reference evidence="2" key="1">
    <citation type="submission" date="2020-08" db="EMBL/GenBank/DDBJ databases">
        <title>Multicomponent nature underlies the extraordinary mechanical properties of spider dragline silk.</title>
        <authorList>
            <person name="Kono N."/>
            <person name="Nakamura H."/>
            <person name="Mori M."/>
            <person name="Yoshida Y."/>
            <person name="Ohtoshi R."/>
            <person name="Malay A.D."/>
            <person name="Moran D.A.P."/>
            <person name="Tomita M."/>
            <person name="Numata K."/>
            <person name="Arakawa K."/>
        </authorList>
    </citation>
    <scope>NUCLEOTIDE SEQUENCE</scope>
</reference>
<organism evidence="2 3">
    <name type="scientific">Nephila pilipes</name>
    <name type="common">Giant wood spider</name>
    <name type="synonym">Nephila maculata</name>
    <dbReference type="NCBI Taxonomy" id="299642"/>
    <lineage>
        <taxon>Eukaryota</taxon>
        <taxon>Metazoa</taxon>
        <taxon>Ecdysozoa</taxon>
        <taxon>Arthropoda</taxon>
        <taxon>Chelicerata</taxon>
        <taxon>Arachnida</taxon>
        <taxon>Araneae</taxon>
        <taxon>Araneomorphae</taxon>
        <taxon>Entelegynae</taxon>
        <taxon>Araneoidea</taxon>
        <taxon>Nephilidae</taxon>
        <taxon>Nephila</taxon>
    </lineage>
</organism>
<sequence length="182" mass="20900">MYSPESVFHVSVDTRVDFSDQKFIFKRDTVSKQFLMGPLASISVTCFLLVVLLGVYVLVQYYEQLNILEMCLLTPSLEESDEHAGKDLPAGSCFYFLPQNKSFKEYNGRCLPIPFAISSIEWSRGRQHRSCLVFVLQHFSTRLSYFFCCGSGKLWTSFIPLSQDCPRPFLAEDEEKCNINTQ</sequence>
<evidence type="ECO:0000313" key="3">
    <source>
        <dbReference type="Proteomes" id="UP000887013"/>
    </source>
</evidence>
<proteinExistence type="predicted"/>
<protein>
    <submittedName>
        <fullName evidence="2">Uncharacterized protein</fullName>
    </submittedName>
</protein>
<name>A0A8X6U2N4_NEPPI</name>
<dbReference type="EMBL" id="BMAW01070227">
    <property type="protein sequence ID" value="GFT72358.1"/>
    <property type="molecule type" value="Genomic_DNA"/>
</dbReference>
<keyword evidence="1" id="KW-0812">Transmembrane</keyword>
<dbReference type="AlphaFoldDB" id="A0A8X6U2N4"/>
<keyword evidence="3" id="KW-1185">Reference proteome</keyword>
<gene>
    <name evidence="2" type="ORF">NPIL_158691</name>
</gene>